<dbReference type="PANTHER" id="PTHR15664:SF24">
    <property type="entry name" value="TRANSMEMBRANE PROTEIN 230"/>
    <property type="match status" value="1"/>
</dbReference>
<dbReference type="PANTHER" id="PTHR15664">
    <property type="entry name" value="C20ORF30 PROTEIN"/>
    <property type="match status" value="1"/>
</dbReference>
<name>A0A835YIK5_9CHLO</name>
<proteinExistence type="inferred from homology"/>
<evidence type="ECO:0000256" key="1">
    <source>
        <dbReference type="ARBA" id="ARBA00004141"/>
    </source>
</evidence>
<dbReference type="EMBL" id="JAEHOE010000001">
    <property type="protein sequence ID" value="KAG2501591.1"/>
    <property type="molecule type" value="Genomic_DNA"/>
</dbReference>
<dbReference type="InterPro" id="IPR008590">
    <property type="entry name" value="TMEM_230/134"/>
</dbReference>
<feature type="compositionally biased region" description="Basic and acidic residues" evidence="6">
    <location>
        <begin position="21"/>
        <end position="31"/>
    </location>
</feature>
<dbReference type="Proteomes" id="UP000612055">
    <property type="component" value="Unassembled WGS sequence"/>
</dbReference>
<keyword evidence="5 7" id="KW-0472">Membrane</keyword>
<feature type="transmembrane region" description="Helical" evidence="7">
    <location>
        <begin position="78"/>
        <end position="99"/>
    </location>
</feature>
<keyword evidence="4 7" id="KW-1133">Transmembrane helix</keyword>
<keyword evidence="3 7" id="KW-0812">Transmembrane</keyword>
<reference evidence="8" key="1">
    <citation type="journal article" date="2020" name="bioRxiv">
        <title>Comparative genomics of Chlamydomonas.</title>
        <authorList>
            <person name="Craig R.J."/>
            <person name="Hasan A.R."/>
            <person name="Ness R.W."/>
            <person name="Keightley P.D."/>
        </authorList>
    </citation>
    <scope>NUCLEOTIDE SEQUENCE</scope>
    <source>
        <strain evidence="8">CCAP 11/70</strain>
    </source>
</reference>
<evidence type="ECO:0000313" key="8">
    <source>
        <dbReference type="EMBL" id="KAG2501591.1"/>
    </source>
</evidence>
<feature type="transmembrane region" description="Helical" evidence="7">
    <location>
        <begin position="42"/>
        <end position="66"/>
    </location>
</feature>
<evidence type="ECO:0000256" key="6">
    <source>
        <dbReference type="SAM" id="MobiDB-lite"/>
    </source>
</evidence>
<evidence type="ECO:0000256" key="3">
    <source>
        <dbReference type="ARBA" id="ARBA00022692"/>
    </source>
</evidence>
<evidence type="ECO:0008006" key="10">
    <source>
        <dbReference type="Google" id="ProtNLM"/>
    </source>
</evidence>
<keyword evidence="9" id="KW-1185">Reference proteome</keyword>
<organism evidence="8 9">
    <name type="scientific">Edaphochlamys debaryana</name>
    <dbReference type="NCBI Taxonomy" id="47281"/>
    <lineage>
        <taxon>Eukaryota</taxon>
        <taxon>Viridiplantae</taxon>
        <taxon>Chlorophyta</taxon>
        <taxon>core chlorophytes</taxon>
        <taxon>Chlorophyceae</taxon>
        <taxon>CS clade</taxon>
        <taxon>Chlamydomonadales</taxon>
        <taxon>Chlamydomonadales incertae sedis</taxon>
        <taxon>Edaphochlamys</taxon>
    </lineage>
</organism>
<evidence type="ECO:0000256" key="7">
    <source>
        <dbReference type="SAM" id="Phobius"/>
    </source>
</evidence>
<dbReference type="GO" id="GO:0012505">
    <property type="term" value="C:endomembrane system"/>
    <property type="evidence" value="ECO:0007669"/>
    <property type="project" value="TreeGrafter"/>
</dbReference>
<accession>A0A835YIK5</accession>
<dbReference type="Pfam" id="PF05915">
    <property type="entry name" value="TMEM_230_134"/>
    <property type="match status" value="1"/>
</dbReference>
<dbReference type="AlphaFoldDB" id="A0A835YIK5"/>
<sequence length="116" mass="13322">MASRSKAGYTRLPRDYDDDDDKYRSSYRDDPRFRIPDPEPPYGAIALAAFLAVFGAFSFVAAWLHFTQQILGKAQAEIGFTILGFMTFTPGAYHVYLAYGCWKRWPGFRWDQIPPL</sequence>
<evidence type="ECO:0000313" key="9">
    <source>
        <dbReference type="Proteomes" id="UP000612055"/>
    </source>
</evidence>
<dbReference type="GO" id="GO:0016020">
    <property type="term" value="C:membrane"/>
    <property type="evidence" value="ECO:0007669"/>
    <property type="project" value="UniProtKB-SubCell"/>
</dbReference>
<comment type="similarity">
    <text evidence="2">Belongs to the TMEM134/TMEM230 family.</text>
</comment>
<comment type="caution">
    <text evidence="8">The sequence shown here is derived from an EMBL/GenBank/DDBJ whole genome shotgun (WGS) entry which is preliminary data.</text>
</comment>
<dbReference type="OrthoDB" id="5597044at2759"/>
<feature type="region of interest" description="Disordered" evidence="6">
    <location>
        <begin position="1"/>
        <end position="31"/>
    </location>
</feature>
<comment type="subcellular location">
    <subcellularLocation>
        <location evidence="1">Membrane</location>
        <topology evidence="1">Multi-pass membrane protein</topology>
    </subcellularLocation>
</comment>
<gene>
    <name evidence="8" type="ORF">HYH03_000096</name>
</gene>
<evidence type="ECO:0000256" key="4">
    <source>
        <dbReference type="ARBA" id="ARBA00022989"/>
    </source>
</evidence>
<protein>
    <recommendedName>
        <fullName evidence="10">Transmembrane protein 230</fullName>
    </recommendedName>
</protein>
<evidence type="ECO:0000256" key="2">
    <source>
        <dbReference type="ARBA" id="ARBA00007743"/>
    </source>
</evidence>
<dbReference type="InterPro" id="IPR044234">
    <property type="entry name" value="TMEM230"/>
</dbReference>
<evidence type="ECO:0000256" key="5">
    <source>
        <dbReference type="ARBA" id="ARBA00023136"/>
    </source>
</evidence>